<protein>
    <recommendedName>
        <fullName evidence="2">DUF982 domain-containing protein</fullName>
    </recommendedName>
</protein>
<dbReference type="AlphaFoldDB" id="Q11I31"/>
<dbReference type="Gene3D" id="6.10.250.730">
    <property type="match status" value="1"/>
</dbReference>
<sequence length="98" mass="10931">MYAAQFALPVRLIMRTGEPVTEIYSAEEALDLLMAWPTQEGPIFNRALESCLAASAEPMLAEDARRYFVAFANASGLMARDVPLDSLYENGELKPLYR</sequence>
<dbReference type="Pfam" id="PF06169">
    <property type="entry name" value="DUF982"/>
    <property type="match status" value="1"/>
</dbReference>
<dbReference type="eggNOG" id="ENOG5031BSS">
    <property type="taxonomic scope" value="Bacteria"/>
</dbReference>
<dbReference type="HOGENOM" id="CLU_134423_0_1_5"/>
<proteinExistence type="predicted"/>
<name>Q11I31_CHESB</name>
<accession>Q11I31</accession>
<dbReference type="OrthoDB" id="8116604at2"/>
<dbReference type="InterPro" id="IPR010385">
    <property type="entry name" value="DUF982"/>
</dbReference>
<dbReference type="EMBL" id="CP000390">
    <property type="protein sequence ID" value="ABG62944.1"/>
    <property type="molecule type" value="Genomic_DNA"/>
</dbReference>
<reference evidence="1" key="1">
    <citation type="submission" date="2006-06" db="EMBL/GenBank/DDBJ databases">
        <title>Complete sequence of chromosome of Chelativorans sp. BNC1.</title>
        <authorList>
            <consortium name="US DOE Joint Genome Institute"/>
            <person name="Copeland A."/>
            <person name="Lucas S."/>
            <person name="Lapidus A."/>
            <person name="Barry K."/>
            <person name="Detter J.C."/>
            <person name="Glavina del Rio T."/>
            <person name="Hammon N."/>
            <person name="Israni S."/>
            <person name="Dalin E."/>
            <person name="Tice H."/>
            <person name="Pitluck S."/>
            <person name="Chertkov O."/>
            <person name="Brettin T."/>
            <person name="Bruce D."/>
            <person name="Han C."/>
            <person name="Tapia R."/>
            <person name="Gilna P."/>
            <person name="Schmutz J."/>
            <person name="Larimer F."/>
            <person name="Land M."/>
            <person name="Hauser L."/>
            <person name="Kyrpides N."/>
            <person name="Mikhailova N."/>
            <person name="Richardson P."/>
        </authorList>
    </citation>
    <scope>NUCLEOTIDE SEQUENCE</scope>
    <source>
        <strain evidence="1">BNC1</strain>
    </source>
</reference>
<organism evidence="1">
    <name type="scientific">Chelativorans sp. (strain BNC1)</name>
    <dbReference type="NCBI Taxonomy" id="266779"/>
    <lineage>
        <taxon>Bacteria</taxon>
        <taxon>Pseudomonadati</taxon>
        <taxon>Pseudomonadota</taxon>
        <taxon>Alphaproteobacteria</taxon>
        <taxon>Hyphomicrobiales</taxon>
        <taxon>Phyllobacteriaceae</taxon>
        <taxon>Chelativorans</taxon>
    </lineage>
</organism>
<dbReference type="KEGG" id="mes:Meso_1548"/>
<gene>
    <name evidence="1" type="ordered locus">Meso_1548</name>
</gene>
<evidence type="ECO:0008006" key="2">
    <source>
        <dbReference type="Google" id="ProtNLM"/>
    </source>
</evidence>
<evidence type="ECO:0000313" key="1">
    <source>
        <dbReference type="EMBL" id="ABG62944.1"/>
    </source>
</evidence>